<accession>A0ABQ8JZX8</accession>
<reference evidence="3 4" key="1">
    <citation type="journal article" date="2021" name="Environ. Microbiol.">
        <title>Gene family expansions and transcriptome signatures uncover fungal adaptations to wood decay.</title>
        <authorList>
            <person name="Hage H."/>
            <person name="Miyauchi S."/>
            <person name="Viragh M."/>
            <person name="Drula E."/>
            <person name="Min B."/>
            <person name="Chaduli D."/>
            <person name="Navarro D."/>
            <person name="Favel A."/>
            <person name="Norest M."/>
            <person name="Lesage-Meessen L."/>
            <person name="Balint B."/>
            <person name="Merenyi Z."/>
            <person name="de Eugenio L."/>
            <person name="Morin E."/>
            <person name="Martinez A.T."/>
            <person name="Baldrian P."/>
            <person name="Stursova M."/>
            <person name="Martinez M.J."/>
            <person name="Novotny C."/>
            <person name="Magnuson J.K."/>
            <person name="Spatafora J.W."/>
            <person name="Maurice S."/>
            <person name="Pangilinan J."/>
            <person name="Andreopoulos W."/>
            <person name="LaButti K."/>
            <person name="Hundley H."/>
            <person name="Na H."/>
            <person name="Kuo A."/>
            <person name="Barry K."/>
            <person name="Lipzen A."/>
            <person name="Henrissat B."/>
            <person name="Riley R."/>
            <person name="Ahrendt S."/>
            <person name="Nagy L.G."/>
            <person name="Grigoriev I.V."/>
            <person name="Martin F."/>
            <person name="Rosso M.N."/>
        </authorList>
    </citation>
    <scope>NUCLEOTIDE SEQUENCE [LARGE SCALE GENOMIC DNA]</scope>
    <source>
        <strain evidence="3 4">CIRM-BRFM 1785</strain>
    </source>
</reference>
<feature type="transmembrane region" description="Helical" evidence="1">
    <location>
        <begin position="197"/>
        <end position="217"/>
    </location>
</feature>
<dbReference type="InterPro" id="IPR045340">
    <property type="entry name" value="DUF6533"/>
</dbReference>
<name>A0ABQ8JZX8_9APHY</name>
<organism evidence="3 4">
    <name type="scientific">Rhodofomes roseus</name>
    <dbReference type="NCBI Taxonomy" id="34475"/>
    <lineage>
        <taxon>Eukaryota</taxon>
        <taxon>Fungi</taxon>
        <taxon>Dikarya</taxon>
        <taxon>Basidiomycota</taxon>
        <taxon>Agaricomycotina</taxon>
        <taxon>Agaricomycetes</taxon>
        <taxon>Polyporales</taxon>
        <taxon>Rhodofomes</taxon>
    </lineage>
</organism>
<dbReference type="RefSeq" id="XP_047773252.1">
    <property type="nucleotide sequence ID" value="XM_047918275.1"/>
</dbReference>
<keyword evidence="1" id="KW-0472">Membrane</keyword>
<evidence type="ECO:0000313" key="3">
    <source>
        <dbReference type="EMBL" id="KAH9829889.1"/>
    </source>
</evidence>
<evidence type="ECO:0000259" key="2">
    <source>
        <dbReference type="Pfam" id="PF20151"/>
    </source>
</evidence>
<sequence length="218" mass="23385">MPGKDASQGNTTASLSRNVLSVTGLVPATSAMILYDCLLTFVSELELFWLKPSKGFAGTLLFGLNRLAAIVWIISENSGPGPPAFSHPSCKASVLLEAASTVLVNAIWGAISAVRVHALTRRSWFLSASTFLLAVAPISVTYGIVSNKVDTYKMGQTQVCVLISDLVVLLVTLHHTRPRHLIMLPKRSLTGVLCKDGTLYFIALTILNALALIIPQIL</sequence>
<dbReference type="EMBL" id="JADCUA010000035">
    <property type="protein sequence ID" value="KAH9829889.1"/>
    <property type="molecule type" value="Genomic_DNA"/>
</dbReference>
<feature type="transmembrane region" description="Helical" evidence="1">
    <location>
        <begin position="20"/>
        <end position="43"/>
    </location>
</feature>
<dbReference type="Pfam" id="PF20151">
    <property type="entry name" value="DUF6533"/>
    <property type="match status" value="1"/>
</dbReference>
<dbReference type="Proteomes" id="UP000814176">
    <property type="component" value="Unassembled WGS sequence"/>
</dbReference>
<evidence type="ECO:0000256" key="1">
    <source>
        <dbReference type="SAM" id="Phobius"/>
    </source>
</evidence>
<dbReference type="GeneID" id="71999007"/>
<feature type="transmembrane region" description="Helical" evidence="1">
    <location>
        <begin position="55"/>
        <end position="74"/>
    </location>
</feature>
<feature type="transmembrane region" description="Helical" evidence="1">
    <location>
        <begin position="156"/>
        <end position="176"/>
    </location>
</feature>
<feature type="transmembrane region" description="Helical" evidence="1">
    <location>
        <begin position="94"/>
        <end position="111"/>
    </location>
</feature>
<keyword evidence="1" id="KW-1133">Transmembrane helix</keyword>
<comment type="caution">
    <text evidence="3">The sequence shown here is derived from an EMBL/GenBank/DDBJ whole genome shotgun (WGS) entry which is preliminary data.</text>
</comment>
<feature type="transmembrane region" description="Helical" evidence="1">
    <location>
        <begin position="123"/>
        <end position="144"/>
    </location>
</feature>
<evidence type="ECO:0000313" key="4">
    <source>
        <dbReference type="Proteomes" id="UP000814176"/>
    </source>
</evidence>
<keyword evidence="1" id="KW-0812">Transmembrane</keyword>
<proteinExistence type="predicted"/>
<gene>
    <name evidence="3" type="ORF">C8Q71DRAFT_393098</name>
</gene>
<protein>
    <recommendedName>
        <fullName evidence="2">DUF6533 domain-containing protein</fullName>
    </recommendedName>
</protein>
<keyword evidence="4" id="KW-1185">Reference proteome</keyword>
<feature type="domain" description="DUF6533" evidence="2">
    <location>
        <begin position="28"/>
        <end position="70"/>
    </location>
</feature>